<feature type="active site" description="Glycyl thioester intermediate" evidence="6">
    <location>
        <position position="1623"/>
    </location>
</feature>
<comment type="catalytic activity">
    <reaction evidence="1">
        <text>S-ubiquitinyl-[E2 ubiquitin-conjugating enzyme]-L-cysteine + [acceptor protein]-L-lysine = [E2 ubiquitin-conjugating enzyme]-L-cysteine + N(6)-ubiquitinyl-[acceptor protein]-L-lysine.</text>
        <dbReference type="EC" id="2.3.2.26"/>
    </reaction>
</comment>
<evidence type="ECO:0000256" key="6">
    <source>
        <dbReference type="PROSITE-ProRule" id="PRU00104"/>
    </source>
</evidence>
<evidence type="ECO:0000256" key="5">
    <source>
        <dbReference type="ARBA" id="ARBA00022786"/>
    </source>
</evidence>
<dbReference type="PROSITE" id="PS50237">
    <property type="entry name" value="HECT"/>
    <property type="match status" value="1"/>
</dbReference>
<evidence type="ECO:0000256" key="1">
    <source>
        <dbReference type="ARBA" id="ARBA00000885"/>
    </source>
</evidence>
<gene>
    <name evidence="8" type="ORF">M9Y10_018699</name>
</gene>
<dbReference type="Gene3D" id="3.30.2410.10">
    <property type="entry name" value="Hect, E3 ligase catalytic domain"/>
    <property type="match status" value="1"/>
</dbReference>
<dbReference type="Pfam" id="PF00632">
    <property type="entry name" value="HECT"/>
    <property type="match status" value="1"/>
</dbReference>
<dbReference type="InterPro" id="IPR050409">
    <property type="entry name" value="E3_ubiq-protein_ligase"/>
</dbReference>
<dbReference type="PANTHER" id="PTHR11254:SF440">
    <property type="entry name" value="E3 UBIQUITIN-PROTEIN LIGASE NEDD-4"/>
    <property type="match status" value="1"/>
</dbReference>
<reference evidence="8 9" key="1">
    <citation type="submission" date="2024-04" db="EMBL/GenBank/DDBJ databases">
        <title>Tritrichomonas musculus Genome.</title>
        <authorList>
            <person name="Alves-Ferreira E."/>
            <person name="Grigg M."/>
            <person name="Lorenzi H."/>
            <person name="Galac M."/>
        </authorList>
    </citation>
    <scope>NUCLEOTIDE SEQUENCE [LARGE SCALE GENOMIC DNA]</scope>
    <source>
        <strain evidence="8 9">EAF2021</strain>
    </source>
</reference>
<evidence type="ECO:0000256" key="4">
    <source>
        <dbReference type="ARBA" id="ARBA00022679"/>
    </source>
</evidence>
<evidence type="ECO:0000256" key="2">
    <source>
        <dbReference type="ARBA" id="ARBA00004906"/>
    </source>
</evidence>
<sequence>MDKSLFFHSPAIFEKPNLNDSIRQKYINLHSSQIEEEISDFQFRNEKETNESQKYSIEEEVREFLCMVLNILETDISFQLFDELLQTTSICFSHHPNYSLPFLEQFLQKSKFNEYYIIIMSTILFELKVNQCKSFNTTCRYFIESCLNEIQPQIQNKKENLTLFGLQISPQFKNDFILNVVFSSDMTEQISSIFFPYLLSQNLFLRNEKFFLFLQELLKNGLIEISFEKEETRNELFDIIKNKDIQHVSSMNSETLSFVACVIFFIRKEGKCEVKNLTSKTVIPFYAVMLTYLQQEQSEIQFSTPEIANLIPKGIKLIYDQNSPLFEESLNLILNSIEFLFIRELITAEINLNIILILSNKLIKNELSNLKGTIISLLFDLSSLINCEPIVNFFNTNGRKLFDLFYSNYLEIEKLKSHKLNLGIFRPKDIFIHMNNLKETSEVIRTLHFFEDFCYNEPLIPSFKEISICLLQSIHEKIAEKNWSEVLLIGDFMKRNDFIFDLLELKSESFPEFVRYELFEFVPTEETEIETLISCILVDPCIEKNNQIFQLLFNKLIKDKEILQYYLEHLICLHSYNCNYTTTILKKLLVEYDIYQDYFIDVINQNFFFDKNINILFKRKNYIPHFSSVSGLGSLVLSKLFKEVEEKPLNYQVFVCLKNVASSFPFLFENDPQRVFNAVLHPLDYFSLIFEKDKVKTHFNLIKISISAISFLSSTLQSPFVFDNFFKWLFENISTFTNSQVFSFILLLLVFKDSSISIIIQTWIFKYNFIETVGKLLERDIKEGFFKSQYINTLCRFISETYIIMLKLSRYDIIQIDELMKIEYPLTYFYENISLSQPCTTNLFSINLKRISKEIGQFKSDIDCSKEFWLSFDFIHKRNKLPNPNQINYFIEKMKNDETRAKNIENLPKFQDAFTMKMIRYLVMKPSYIYAWFLYGQVTTLIPEFPQMVNETLIDLNKMKKEAFENPDLKENADFGLFKTSEYLIPQLKYLVDFLTSPKISSHFTSLFSRVFKKISKKALSFPIFLNFTFQSFKEISARSCETTNSLFSMHHTIDLFKILVSIKIYKKAINNFFIGNLFDVAFSPRWRKNTDFLLKVLQLMFPLNSDCSFYITQIIGLILINKPEELFSIISIYEKLKYEQKRKLDDIILSNFDNEAKKGKITEQIINYHKYFSTLIGKRTKALTSLLRENVRYFTDKNNINKESLNFLAGIFNMLAPKRFTTSNNDFKKSSSAISKQIREQFPIFWDLYEKYRKVIIKIISEKPGKLGKFKFLLDYPELADFSIRSSFFRRKMKKRIVMNQIAFEIDREDILESSFRMIHNIDPTELMNQITIQYKKEIGLDSGGLLRDWFTQLSKAIFNPNCVLFSCSEKNKSYHPNSQSSINSNHLQYFKFAGLIVARALIEGVCIDAHLATSFCKQILHSEPNLSDLEDVDSELYHSLQSLLDSDVDSLCLTFTSSDNDFGVCKTVPLKENGEEIDVINENKNEYINLLANYKLKVSIEEQVKAFSVGFDSLISNHDIKIFTPNELDLLICGMPTIDVKDFRNHTEFVHPYTAETPVVKFFFNVISKWDNERLAKLLLFMTGSSRVPSNGFQGFCEMSGQSMKIAPGGNKCLLPVARTCFNRIDLPQYETEDELNEKLSLAIKNCDSFEIR</sequence>
<dbReference type="EMBL" id="JAPFFF010000026">
    <property type="protein sequence ID" value="KAK8849327.1"/>
    <property type="molecule type" value="Genomic_DNA"/>
</dbReference>
<evidence type="ECO:0000259" key="7">
    <source>
        <dbReference type="PROSITE" id="PS50237"/>
    </source>
</evidence>
<dbReference type="Proteomes" id="UP001470230">
    <property type="component" value="Unassembled WGS sequence"/>
</dbReference>
<dbReference type="Gene3D" id="3.90.1750.10">
    <property type="entry name" value="Hect, E3 ligase catalytic domains"/>
    <property type="match status" value="1"/>
</dbReference>
<keyword evidence="4" id="KW-0808">Transferase</keyword>
<feature type="domain" description="HECT" evidence="7">
    <location>
        <begin position="1324"/>
        <end position="1655"/>
    </location>
</feature>
<keyword evidence="5 6" id="KW-0833">Ubl conjugation pathway</keyword>
<evidence type="ECO:0000313" key="9">
    <source>
        <dbReference type="Proteomes" id="UP001470230"/>
    </source>
</evidence>
<dbReference type="SUPFAM" id="SSF56204">
    <property type="entry name" value="Hect, E3 ligase catalytic domain"/>
    <property type="match status" value="1"/>
</dbReference>
<proteinExistence type="predicted"/>
<dbReference type="InterPro" id="IPR000569">
    <property type="entry name" value="HECT_dom"/>
</dbReference>
<dbReference type="InterPro" id="IPR035983">
    <property type="entry name" value="Hect_E3_ubiquitin_ligase"/>
</dbReference>
<name>A0ABR2HME0_9EUKA</name>
<dbReference type="Gene3D" id="3.30.2160.10">
    <property type="entry name" value="Hect, E3 ligase catalytic domain"/>
    <property type="match status" value="1"/>
</dbReference>
<comment type="pathway">
    <text evidence="2">Protein modification; protein ubiquitination.</text>
</comment>
<evidence type="ECO:0000313" key="8">
    <source>
        <dbReference type="EMBL" id="KAK8849327.1"/>
    </source>
</evidence>
<keyword evidence="9" id="KW-1185">Reference proteome</keyword>
<accession>A0ABR2HME0</accession>
<dbReference type="PANTHER" id="PTHR11254">
    <property type="entry name" value="HECT DOMAIN UBIQUITIN-PROTEIN LIGASE"/>
    <property type="match status" value="1"/>
</dbReference>
<dbReference type="CDD" id="cd00078">
    <property type="entry name" value="HECTc"/>
    <property type="match status" value="1"/>
</dbReference>
<evidence type="ECO:0000256" key="3">
    <source>
        <dbReference type="ARBA" id="ARBA00012485"/>
    </source>
</evidence>
<comment type="caution">
    <text evidence="8">The sequence shown here is derived from an EMBL/GenBank/DDBJ whole genome shotgun (WGS) entry which is preliminary data.</text>
</comment>
<protein>
    <recommendedName>
        <fullName evidence="3">HECT-type E3 ubiquitin transferase</fullName>
        <ecNumber evidence="3">2.3.2.26</ecNumber>
    </recommendedName>
</protein>
<dbReference type="EC" id="2.3.2.26" evidence="3"/>
<organism evidence="8 9">
    <name type="scientific">Tritrichomonas musculus</name>
    <dbReference type="NCBI Taxonomy" id="1915356"/>
    <lineage>
        <taxon>Eukaryota</taxon>
        <taxon>Metamonada</taxon>
        <taxon>Parabasalia</taxon>
        <taxon>Tritrichomonadida</taxon>
        <taxon>Tritrichomonadidae</taxon>
        <taxon>Tritrichomonas</taxon>
    </lineage>
</organism>
<dbReference type="SMART" id="SM00119">
    <property type="entry name" value="HECTc"/>
    <property type="match status" value="1"/>
</dbReference>